<sequence length="343" mass="39063">MAKTIAEYYATNYSRCEPDDSFFASWKGLAYTSHLTQLFACPVQLLTFYLIIFKTPSAMKCMVCPLLFSHIWCSAMDFSFGTLSPPYLFYPHGALFGCGFLNSLGIPIVVLIIPGMFVIFSMAISLIFLFESRSSALHTNKFRIKSRTTRLAYYTVNYLVYTPTFLILLNIPENQDFAKLEALKTMPCPTREFFTEPTFVVFSDPDFSNFLIFRIFSSYILITTAQMWFYIGCIVYYLFINPSCIISARTRQYQIHFFYGIVVQTVVPLILIVLTYSILIAAILTDGVTQGLINMCIVTVGVHGLVESLVIILIHGAYRRAVLSFFCKIKDLKSELEFVSCQN</sequence>
<proteinExistence type="predicted"/>
<feature type="transmembrane region" description="Helical" evidence="1">
    <location>
        <begin position="291"/>
        <end position="314"/>
    </location>
</feature>
<dbReference type="InterPro" id="IPR053220">
    <property type="entry name" value="Nematode_rcpt-like_serp_H"/>
</dbReference>
<dbReference type="HOGENOM" id="CLU_042960_0_0_1"/>
<keyword evidence="1" id="KW-0472">Membrane</keyword>
<dbReference type="PANTHER" id="PTHR22941:SF16">
    <property type="entry name" value="SERPENTINE RECEPTOR, CLASS H"/>
    <property type="match status" value="1"/>
</dbReference>
<keyword evidence="1" id="KW-0812">Transmembrane</keyword>
<reference evidence="2" key="1">
    <citation type="submission" date="2007-07" db="EMBL/GenBank/DDBJ databases">
        <title>PCAP assembly of the Caenorhabditis remanei genome.</title>
        <authorList>
            <consortium name="The Caenorhabditis remanei Sequencing Consortium"/>
            <person name="Wilson R.K."/>
        </authorList>
    </citation>
    <scope>NUCLEOTIDE SEQUENCE [LARGE SCALE GENOMIC DNA]</scope>
    <source>
        <strain evidence="2">PB4641</strain>
    </source>
</reference>
<dbReference type="PANTHER" id="PTHR22941">
    <property type="entry name" value="SERPENTINE RECEPTOR"/>
    <property type="match status" value="1"/>
</dbReference>
<evidence type="ECO:0000313" key="3">
    <source>
        <dbReference type="Proteomes" id="UP000008281"/>
    </source>
</evidence>
<name>E3LKX7_CAERE</name>
<feature type="transmembrane region" description="Helical" evidence="1">
    <location>
        <begin position="258"/>
        <end position="285"/>
    </location>
</feature>
<feature type="transmembrane region" description="Helical" evidence="1">
    <location>
        <begin position="151"/>
        <end position="171"/>
    </location>
</feature>
<evidence type="ECO:0000313" key="2">
    <source>
        <dbReference type="EMBL" id="EFP00118.1"/>
    </source>
</evidence>
<organism evidence="3">
    <name type="scientific">Caenorhabditis remanei</name>
    <name type="common">Caenorhabditis vulgaris</name>
    <dbReference type="NCBI Taxonomy" id="31234"/>
    <lineage>
        <taxon>Eukaryota</taxon>
        <taxon>Metazoa</taxon>
        <taxon>Ecdysozoa</taxon>
        <taxon>Nematoda</taxon>
        <taxon>Chromadorea</taxon>
        <taxon>Rhabditida</taxon>
        <taxon>Rhabditina</taxon>
        <taxon>Rhabditomorpha</taxon>
        <taxon>Rhabditoidea</taxon>
        <taxon>Rhabditidae</taxon>
        <taxon>Peloderinae</taxon>
        <taxon>Caenorhabditis</taxon>
    </lineage>
</organism>
<dbReference type="Pfam" id="PF10318">
    <property type="entry name" value="7TM_GPCR_Srh"/>
    <property type="match status" value="1"/>
</dbReference>
<dbReference type="AlphaFoldDB" id="E3LKX7"/>
<evidence type="ECO:0000256" key="1">
    <source>
        <dbReference type="SAM" id="Phobius"/>
    </source>
</evidence>
<keyword evidence="1" id="KW-1133">Transmembrane helix</keyword>
<accession>E3LKX7</accession>
<dbReference type="Proteomes" id="UP000008281">
    <property type="component" value="Unassembled WGS sequence"/>
</dbReference>
<evidence type="ECO:0008006" key="4">
    <source>
        <dbReference type="Google" id="ProtNLM"/>
    </source>
</evidence>
<feature type="transmembrane region" description="Helical" evidence="1">
    <location>
        <begin position="211"/>
        <end position="238"/>
    </location>
</feature>
<feature type="transmembrane region" description="Helical" evidence="1">
    <location>
        <begin position="65"/>
        <end position="84"/>
    </location>
</feature>
<feature type="transmembrane region" description="Helical" evidence="1">
    <location>
        <begin position="104"/>
        <end position="130"/>
    </location>
</feature>
<dbReference type="OrthoDB" id="5910373at2759"/>
<feature type="transmembrane region" description="Helical" evidence="1">
    <location>
        <begin position="35"/>
        <end position="53"/>
    </location>
</feature>
<dbReference type="InterPro" id="IPR019422">
    <property type="entry name" value="7TM_GPCR_serpentine_rcpt_Srh"/>
</dbReference>
<protein>
    <recommendedName>
        <fullName evidence="4">Serpentine Receptor, class H</fullName>
    </recommendedName>
</protein>
<dbReference type="eggNOG" id="ENOG502TJJS">
    <property type="taxonomic scope" value="Eukaryota"/>
</dbReference>
<dbReference type="EMBL" id="DS268410">
    <property type="protein sequence ID" value="EFP00118.1"/>
    <property type="molecule type" value="Genomic_DNA"/>
</dbReference>
<keyword evidence="3" id="KW-1185">Reference proteome</keyword>
<dbReference type="FunCoup" id="E3LKX7">
    <property type="interactions" value="93"/>
</dbReference>
<gene>
    <name evidence="2" type="ORF">CRE_18983</name>
</gene>
<dbReference type="InParanoid" id="E3LKX7"/>